<reference evidence="1" key="2">
    <citation type="journal article" date="2021" name="PeerJ">
        <title>Extensive microbial diversity within the chicken gut microbiome revealed by metagenomics and culture.</title>
        <authorList>
            <person name="Gilroy R."/>
            <person name="Ravi A."/>
            <person name="Getino M."/>
            <person name="Pursley I."/>
            <person name="Horton D.L."/>
            <person name="Alikhan N.F."/>
            <person name="Baker D."/>
            <person name="Gharbi K."/>
            <person name="Hall N."/>
            <person name="Watson M."/>
            <person name="Adriaenssens E.M."/>
            <person name="Foster-Nyarko E."/>
            <person name="Jarju S."/>
            <person name="Secka A."/>
            <person name="Antonio M."/>
            <person name="Oren A."/>
            <person name="Chaudhuri R.R."/>
            <person name="La Ragione R."/>
            <person name="Hildebrand F."/>
            <person name="Pallen M.J."/>
        </authorList>
    </citation>
    <scope>NUCLEOTIDE SEQUENCE</scope>
    <source>
        <strain evidence="1">CHK193-30670</strain>
    </source>
</reference>
<dbReference type="Proteomes" id="UP000824074">
    <property type="component" value="Unassembled WGS sequence"/>
</dbReference>
<protein>
    <submittedName>
        <fullName evidence="1">Uncharacterized protein</fullName>
    </submittedName>
</protein>
<sequence length="290" mass="35082">MIKVYVKDLIDMLKIKGDQLNIIVCKALIAAMINKKIAYKDRQMIIIDENVFKTLWNIYLSSLCYFDINYNRKTDFKLYFEYIIDSLMNNKQLTFLSLFCPGYTKDGYKDRLGNTTKWKLAELKNINSFFQENEVDNLIYCYYSDVFLENTDYEVNSKWMIQMDYNRYLFHEEAKKYFDEIYVKNASDLEIFSEEKSISGYIDDNLVKKVNPRTYKSFKKFNEKFYNKLGFSKEQMLFRNDRLITMYKLLSDYINSQSNTIFLPMENMYERENIFSENNTCTMYLKLKRR</sequence>
<proteinExistence type="predicted"/>
<reference evidence="1" key="1">
    <citation type="submission" date="2020-10" db="EMBL/GenBank/DDBJ databases">
        <authorList>
            <person name="Gilroy R."/>
        </authorList>
    </citation>
    <scope>NUCLEOTIDE SEQUENCE</scope>
    <source>
        <strain evidence="1">CHK193-30670</strain>
    </source>
</reference>
<comment type="caution">
    <text evidence="1">The sequence shown here is derived from an EMBL/GenBank/DDBJ whole genome shotgun (WGS) entry which is preliminary data.</text>
</comment>
<accession>A0A9D1LHX3</accession>
<dbReference type="EMBL" id="DVMT01000028">
    <property type="protein sequence ID" value="HIU40210.1"/>
    <property type="molecule type" value="Genomic_DNA"/>
</dbReference>
<organism evidence="1 2">
    <name type="scientific">Candidatus Aphodocola excrementigallinarum</name>
    <dbReference type="NCBI Taxonomy" id="2840670"/>
    <lineage>
        <taxon>Bacteria</taxon>
        <taxon>Bacillati</taxon>
        <taxon>Bacillota</taxon>
        <taxon>Bacilli</taxon>
        <taxon>Candidatus Aphodocola</taxon>
    </lineage>
</organism>
<name>A0A9D1LHX3_9FIRM</name>
<evidence type="ECO:0000313" key="2">
    <source>
        <dbReference type="Proteomes" id="UP000824074"/>
    </source>
</evidence>
<gene>
    <name evidence="1" type="ORF">IAB68_02775</name>
</gene>
<dbReference type="AlphaFoldDB" id="A0A9D1LHX3"/>
<evidence type="ECO:0000313" key="1">
    <source>
        <dbReference type="EMBL" id="HIU40210.1"/>
    </source>
</evidence>